<feature type="transmembrane region" description="Helical" evidence="12">
    <location>
        <begin position="962"/>
        <end position="980"/>
    </location>
</feature>
<evidence type="ECO:0000313" key="17">
    <source>
        <dbReference type="Proteomes" id="UP000503462"/>
    </source>
</evidence>
<dbReference type="FunFam" id="3.40.50.1820:FF:000056">
    <property type="entry name" value="GPI inositol-deacylase"/>
    <property type="match status" value="1"/>
</dbReference>
<dbReference type="Gene3D" id="3.40.50.1820">
    <property type="entry name" value="alpha/beta hydrolase"/>
    <property type="match status" value="1"/>
</dbReference>
<dbReference type="InterPro" id="IPR039529">
    <property type="entry name" value="PGAP1/BST1"/>
</dbReference>
<evidence type="ECO:0000256" key="11">
    <source>
        <dbReference type="ARBA" id="ARBA00023136"/>
    </source>
</evidence>
<accession>A0A6H0Y2U6</accession>
<dbReference type="OrthoDB" id="348976at2759"/>
<keyword evidence="6 12" id="KW-0812">Transmembrane</keyword>
<evidence type="ECO:0000256" key="10">
    <source>
        <dbReference type="ARBA" id="ARBA00022989"/>
    </source>
</evidence>
<evidence type="ECO:0000313" key="16">
    <source>
        <dbReference type="EMBL" id="QIX01342.1"/>
    </source>
</evidence>
<evidence type="ECO:0000256" key="2">
    <source>
        <dbReference type="ARBA" id="ARBA00004477"/>
    </source>
</evidence>
<keyword evidence="11 12" id="KW-0472">Membrane</keyword>
<comment type="function">
    <text evidence="1 12">Involved in inositol deacylation of GPI-anchored proteins which plays important roles in the quality control and ER-associated degradation of GPI-anchored proteins.</text>
</comment>
<organism evidence="16 17">
    <name type="scientific">Peltaster fructicola</name>
    <dbReference type="NCBI Taxonomy" id="286661"/>
    <lineage>
        <taxon>Eukaryota</taxon>
        <taxon>Fungi</taxon>
        <taxon>Dikarya</taxon>
        <taxon>Ascomycota</taxon>
        <taxon>Pezizomycotina</taxon>
        <taxon>Dothideomycetes</taxon>
        <taxon>Dothideomycetes incertae sedis</taxon>
        <taxon>Peltaster</taxon>
    </lineage>
</organism>
<feature type="transmembrane region" description="Helical" evidence="12">
    <location>
        <begin position="894"/>
        <end position="918"/>
    </location>
</feature>
<feature type="transmembrane region" description="Helical" evidence="12">
    <location>
        <begin position="777"/>
        <end position="794"/>
    </location>
</feature>
<evidence type="ECO:0000256" key="6">
    <source>
        <dbReference type="ARBA" id="ARBA00022692"/>
    </source>
</evidence>
<evidence type="ECO:0000256" key="7">
    <source>
        <dbReference type="ARBA" id="ARBA00022801"/>
    </source>
</evidence>
<evidence type="ECO:0000256" key="13">
    <source>
        <dbReference type="SAM" id="MobiDB-lite"/>
    </source>
</evidence>
<feature type="transmembrane region" description="Helical" evidence="12">
    <location>
        <begin position="717"/>
        <end position="737"/>
    </location>
</feature>
<dbReference type="SUPFAM" id="SSF53474">
    <property type="entry name" value="alpha/beta-Hydrolases"/>
    <property type="match status" value="1"/>
</dbReference>
<feature type="transmembrane region" description="Helical" evidence="12">
    <location>
        <begin position="930"/>
        <end position="950"/>
    </location>
</feature>
<dbReference type="InterPro" id="IPR029058">
    <property type="entry name" value="AB_hydrolase_fold"/>
</dbReference>
<keyword evidence="9 12" id="KW-0653">Protein transport</keyword>
<reference evidence="16 17" key="1">
    <citation type="journal article" date="2016" name="Sci. Rep.">
        <title>Peltaster fructicola genome reveals evolution from an invasive phytopathogen to an ectophytic parasite.</title>
        <authorList>
            <person name="Xu C."/>
            <person name="Chen H."/>
            <person name="Gleason M.L."/>
            <person name="Xu J.R."/>
            <person name="Liu H."/>
            <person name="Zhang R."/>
            <person name="Sun G."/>
        </authorList>
    </citation>
    <scope>NUCLEOTIDE SEQUENCE [LARGE SCALE GENOMIC DNA]</scope>
    <source>
        <strain evidence="16 17">LNHT1506</strain>
    </source>
</reference>
<keyword evidence="5 12" id="KW-0813">Transport</keyword>
<evidence type="ECO:0000256" key="9">
    <source>
        <dbReference type="ARBA" id="ARBA00022927"/>
    </source>
</evidence>
<feature type="transmembrane region" description="Helical" evidence="12">
    <location>
        <begin position="44"/>
        <end position="67"/>
    </location>
</feature>
<dbReference type="Pfam" id="PF25141">
    <property type="entry name" value="PGAP1_2nd"/>
    <property type="match status" value="1"/>
</dbReference>
<dbReference type="Proteomes" id="UP000503462">
    <property type="component" value="Chromosome 4"/>
</dbReference>
<proteinExistence type="inferred from homology"/>
<evidence type="ECO:0000256" key="1">
    <source>
        <dbReference type="ARBA" id="ARBA00003496"/>
    </source>
</evidence>
<keyword evidence="10 12" id="KW-1133">Transmembrane helix</keyword>
<keyword evidence="7 12" id="KW-0378">Hydrolase</keyword>
<dbReference type="PANTHER" id="PTHR15495">
    <property type="entry name" value="NEGATIVE REGULATOR OF VESICLE FORMATION-RELATED"/>
    <property type="match status" value="1"/>
</dbReference>
<feature type="transmembrane region" description="Helical" evidence="12">
    <location>
        <begin position="992"/>
        <end position="1010"/>
    </location>
</feature>
<sequence>MAENGTASKTAHKKEHASRRDDNKTMESNGKPQPSTKQQSPWSVSILTLSTSFTAITLLGTILWSFLHLQQEPKGCQMSYMAPMFAHFSDFDTEHTRFASKYSLHLYREGGIDEDTRVKGIPVVFIPGNAGSYRQVRPIAAEAATYYHNVLREDQSAVDGGKLPLDVFSVDFNEDITAFHGQTLLDQAEYLNDALGFILALYHTPGRFVRDADLPDPKSVIIIGHSMGGIVARTMLTMPNYQENTINTIITLSAPHARAPVSFDATMVTTYQRINDYWRRAHLVDTNNSLDDVSLVSVAGGGLDTMIPSEYTSVTSLVPESHGFTVFTSSIPDVWTSMDHLAIMWCDQFRKALVRSIFDVVDARRRTQTIPRSRRVASFQKRLLTGMEPIVQKNLQPRDITLIIDEDHLLANTSERLVLRQGRHQDAVAAHILAAQPGNKFTMMTNNDLRNDDTFTVLQCSKSTTLTPHTIDLSTDNRTARLTCTKINAETSHLPASTAASVNAFDDVMPFSYIQLDDLTGFVAVIERQSETPGWVIAEFSNSVINVSKGHHELMVSGLQIALIERPMMTEIKIPEVHSTLFAYKLDIQRHPCKAEEIFTPLLRQYIAEPYESKYFVNLQGGNINVHGLSPYMPPRLSGGLSTDGLSLQLWTDPACDTTIDISLKVDKLGSAGKIVMRYRTIVAVLPLLVVFIVIRKQFKVYDTTGLFISFSDSMDQCIKTSLPFVFLALTFLAVSLSKATQSTWTHEWLDGVMGRANSLPVDFTTNDLMLGTQDPFLWFLVPLFGIIAVGICIAANYLIIILMSIISAASGYISSLLTSNAAAHTTTIPTNPPHQRLITTAILLLLVTTLVPYQFAYVVLTMVQFASCVRGLNMARSVQTANAYNFYNLSHSFLLLMLWVLPINIPVLVVWIHNLAVHWMTPFSTHHNLLAILPLMLCVETMSTGNMIPRISGPARHITNTLTFLFALYAAVYGSTYAYRLHHLLNALSLWLSLLYFAGTTNGTIAALAKPLRSLLGMPLLLEGTRQDEKGSLKKRP</sequence>
<dbReference type="InterPro" id="IPR012908">
    <property type="entry name" value="PGAP1-ab_dom-like"/>
</dbReference>
<dbReference type="EMBL" id="CP051142">
    <property type="protein sequence ID" value="QIX01342.1"/>
    <property type="molecule type" value="Genomic_DNA"/>
</dbReference>
<feature type="domain" description="GPI inositol-deacylase PGAP1-like alpha/beta" evidence="14">
    <location>
        <begin position="118"/>
        <end position="359"/>
    </location>
</feature>
<dbReference type="GO" id="GO:0015031">
    <property type="term" value="P:protein transport"/>
    <property type="evidence" value="ECO:0007669"/>
    <property type="project" value="UniProtKB-KW"/>
</dbReference>
<feature type="transmembrane region" description="Helical" evidence="12">
    <location>
        <begin position="838"/>
        <end position="861"/>
    </location>
</feature>
<feature type="region of interest" description="Disordered" evidence="13">
    <location>
        <begin position="1"/>
        <end position="41"/>
    </location>
</feature>
<evidence type="ECO:0000256" key="12">
    <source>
        <dbReference type="RuleBase" id="RU365011"/>
    </source>
</evidence>
<evidence type="ECO:0000259" key="15">
    <source>
        <dbReference type="Pfam" id="PF25140"/>
    </source>
</evidence>
<feature type="transmembrane region" description="Helical" evidence="12">
    <location>
        <begin position="677"/>
        <end position="696"/>
    </location>
</feature>
<dbReference type="GO" id="GO:0006505">
    <property type="term" value="P:GPI anchor metabolic process"/>
    <property type="evidence" value="ECO:0007669"/>
    <property type="project" value="TreeGrafter"/>
</dbReference>
<keyword evidence="8 12" id="KW-0256">Endoplasmic reticulum</keyword>
<name>A0A6H0Y2U6_9PEZI</name>
<comment type="subcellular location">
    <subcellularLocation>
        <location evidence="2">Endoplasmic reticulum membrane</location>
        <topology evidence="2">Multi-pass membrane protein</topology>
    </subcellularLocation>
</comment>
<evidence type="ECO:0000256" key="3">
    <source>
        <dbReference type="ARBA" id="ARBA00006931"/>
    </source>
</evidence>
<dbReference type="EC" id="3.1.-.-" evidence="12"/>
<dbReference type="AlphaFoldDB" id="A0A6H0Y2U6"/>
<evidence type="ECO:0000256" key="8">
    <source>
        <dbReference type="ARBA" id="ARBA00022824"/>
    </source>
</evidence>
<evidence type="ECO:0000256" key="5">
    <source>
        <dbReference type="ARBA" id="ARBA00022448"/>
    </source>
</evidence>
<feature type="transmembrane region" description="Helical" evidence="12">
    <location>
        <begin position="799"/>
        <end position="818"/>
    </location>
</feature>
<dbReference type="Pfam" id="PF25140">
    <property type="entry name" value="PGAP1_TMD"/>
    <property type="match status" value="1"/>
</dbReference>
<evidence type="ECO:0000259" key="14">
    <source>
        <dbReference type="Pfam" id="PF07819"/>
    </source>
</evidence>
<dbReference type="InterPro" id="IPR056824">
    <property type="entry name" value="PGAP1_TMD"/>
</dbReference>
<feature type="domain" description="GPI inositol-deacylase transmembrane" evidence="15">
    <location>
        <begin position="683"/>
        <end position="998"/>
    </location>
</feature>
<feature type="compositionally biased region" description="Polar residues" evidence="13">
    <location>
        <begin position="26"/>
        <end position="41"/>
    </location>
</feature>
<protein>
    <recommendedName>
        <fullName evidence="4 12">GPI inositol-deacylase</fullName>
        <ecNumber evidence="12">3.1.-.-</ecNumber>
    </recommendedName>
</protein>
<dbReference type="GO" id="GO:0006888">
    <property type="term" value="P:endoplasmic reticulum to Golgi vesicle-mediated transport"/>
    <property type="evidence" value="ECO:0007669"/>
    <property type="project" value="TreeGrafter"/>
</dbReference>
<evidence type="ECO:0000256" key="4">
    <source>
        <dbReference type="ARBA" id="ARBA00015856"/>
    </source>
</evidence>
<gene>
    <name evidence="16" type="ORF">AMS68_006859</name>
</gene>
<dbReference type="Pfam" id="PF07819">
    <property type="entry name" value="PGAP1"/>
    <property type="match status" value="1"/>
</dbReference>
<comment type="similarity">
    <text evidence="3 12">Belongs to the GPI inositol-deacylase family.</text>
</comment>
<keyword evidence="17" id="KW-1185">Reference proteome</keyword>
<dbReference type="PANTHER" id="PTHR15495:SF7">
    <property type="entry name" value="GPI INOSITOL-DEACYLASE"/>
    <property type="match status" value="1"/>
</dbReference>
<dbReference type="GO" id="GO:0005789">
    <property type="term" value="C:endoplasmic reticulum membrane"/>
    <property type="evidence" value="ECO:0007669"/>
    <property type="project" value="UniProtKB-SubCell"/>
</dbReference>
<dbReference type="GO" id="GO:0050185">
    <property type="term" value="F:phosphatidylinositol deacylase activity"/>
    <property type="evidence" value="ECO:0007669"/>
    <property type="project" value="TreeGrafter"/>
</dbReference>